<dbReference type="Pfam" id="PF18962">
    <property type="entry name" value="Por_Secre_tail"/>
    <property type="match status" value="1"/>
</dbReference>
<dbReference type="AlphaFoldDB" id="A0A915YDR1"/>
<evidence type="ECO:0000313" key="4">
    <source>
        <dbReference type="EMBL" id="BDS11237.1"/>
    </source>
</evidence>
<feature type="domain" description="Sulfatase-modifying factor enzyme-like" evidence="2">
    <location>
        <begin position="39"/>
        <end position="337"/>
    </location>
</feature>
<dbReference type="InterPro" id="IPR016187">
    <property type="entry name" value="CTDL_fold"/>
</dbReference>
<gene>
    <name evidence="4" type="ORF">AsAng_0019490</name>
</gene>
<dbReference type="PANTHER" id="PTHR23150:SF19">
    <property type="entry name" value="FORMYLGLYCINE-GENERATING ENZYME"/>
    <property type="match status" value="1"/>
</dbReference>
<evidence type="ECO:0000259" key="2">
    <source>
        <dbReference type="Pfam" id="PF03781"/>
    </source>
</evidence>
<evidence type="ECO:0000259" key="3">
    <source>
        <dbReference type="Pfam" id="PF18962"/>
    </source>
</evidence>
<feature type="domain" description="Secretion system C-terminal sorting" evidence="3">
    <location>
        <begin position="355"/>
        <end position="425"/>
    </location>
</feature>
<organism evidence="4 5">
    <name type="scientific">Aureispira anguillae</name>
    <dbReference type="NCBI Taxonomy" id="2864201"/>
    <lineage>
        <taxon>Bacteria</taxon>
        <taxon>Pseudomonadati</taxon>
        <taxon>Bacteroidota</taxon>
        <taxon>Saprospiria</taxon>
        <taxon>Saprospirales</taxon>
        <taxon>Saprospiraceae</taxon>
        <taxon>Aureispira</taxon>
    </lineage>
</organism>
<keyword evidence="5" id="KW-1185">Reference proteome</keyword>
<dbReference type="Pfam" id="PF03781">
    <property type="entry name" value="FGE-sulfatase"/>
    <property type="match status" value="1"/>
</dbReference>
<accession>A0A915YDR1</accession>
<protein>
    <submittedName>
        <fullName evidence="4">SUMF1/EgtB/PvdO family nonheme iron enzyme</fullName>
    </submittedName>
</protein>
<reference evidence="4" key="1">
    <citation type="submission" date="2022-09" db="EMBL/GenBank/DDBJ databases">
        <title>Aureispira anguillicida sp. nov., isolated from Leptocephalus of Japanese eel Anguilla japonica.</title>
        <authorList>
            <person name="Yuasa K."/>
            <person name="Mekata T."/>
            <person name="Ikunari K."/>
        </authorList>
    </citation>
    <scope>NUCLEOTIDE SEQUENCE</scope>
    <source>
        <strain evidence="4">EL160426</strain>
    </source>
</reference>
<dbReference type="Gene3D" id="3.90.1580.10">
    <property type="entry name" value="paralog of FGE (formylglycine-generating enzyme)"/>
    <property type="match status" value="1"/>
</dbReference>
<dbReference type="InterPro" id="IPR042095">
    <property type="entry name" value="SUMF_sf"/>
</dbReference>
<feature type="signal peptide" evidence="1">
    <location>
        <begin position="1"/>
        <end position="32"/>
    </location>
</feature>
<evidence type="ECO:0000256" key="1">
    <source>
        <dbReference type="SAM" id="SignalP"/>
    </source>
</evidence>
<dbReference type="GO" id="GO:0120147">
    <property type="term" value="F:formylglycine-generating oxidase activity"/>
    <property type="evidence" value="ECO:0007669"/>
    <property type="project" value="TreeGrafter"/>
</dbReference>
<dbReference type="PANTHER" id="PTHR23150">
    <property type="entry name" value="SULFATASE MODIFYING FACTOR 1, 2"/>
    <property type="match status" value="1"/>
</dbReference>
<dbReference type="KEGG" id="aup:AsAng_0019490"/>
<dbReference type="InterPro" id="IPR051043">
    <property type="entry name" value="Sulfatase_Mod_Factor_Kinase"/>
</dbReference>
<dbReference type="InterPro" id="IPR026444">
    <property type="entry name" value="Secre_tail"/>
</dbReference>
<sequence length="427" mass="47354">MVELCPVLKQKTMKKKVLKLLLFQFMTTAAFCQVYSGNIIGIPAGSFTMGNNNAPAMFNDQAPEHTVTIDSFGIGETEVSNAQYVTFLNEMAQQGNLFAEEGVPGDWSSDSVDIANGHSWNIMADSTLVGEWAGQVLIELSNIAGGGQDSLNRCWIEWDSSSNVYSVVSGYENWPATWVSWYGAMMYVDYYGLSLPTEAEWEYAARANQQLLYPTDDGMLSFGQANYGSFTPTSDPNFLPYPAPVGTLFPANPFGLYNMAGNVSEWCLDWYREDFYQTCIDSAYCCNPINEVEPDSMKVKVIRGGNHTYPDPFAMSSHRFDTPPFVTTDHMGFRVVRRATNTSITKVATSESLQVFPNPASGTIQIVLEKEGSIPLEVSIYNYWGQLVLSKSIMNNDTLLLSALSSGNYVVLVTAKSKTYRQKIVMQ</sequence>
<dbReference type="NCBIfam" id="TIGR04183">
    <property type="entry name" value="Por_Secre_tail"/>
    <property type="match status" value="1"/>
</dbReference>
<feature type="chain" id="PRO_5036780461" evidence="1">
    <location>
        <begin position="33"/>
        <end position="427"/>
    </location>
</feature>
<dbReference type="EMBL" id="AP026867">
    <property type="protein sequence ID" value="BDS11237.1"/>
    <property type="molecule type" value="Genomic_DNA"/>
</dbReference>
<name>A0A915YDR1_9BACT</name>
<dbReference type="Proteomes" id="UP001060919">
    <property type="component" value="Chromosome"/>
</dbReference>
<dbReference type="InterPro" id="IPR005532">
    <property type="entry name" value="SUMF_dom"/>
</dbReference>
<evidence type="ECO:0000313" key="5">
    <source>
        <dbReference type="Proteomes" id="UP001060919"/>
    </source>
</evidence>
<keyword evidence="1" id="KW-0732">Signal</keyword>
<dbReference type="SUPFAM" id="SSF56436">
    <property type="entry name" value="C-type lectin-like"/>
    <property type="match status" value="1"/>
</dbReference>
<proteinExistence type="predicted"/>